<protein>
    <submittedName>
        <fullName evidence="2">EAL domain-containing protein</fullName>
    </submittedName>
</protein>
<keyword evidence="3" id="KW-1185">Reference proteome</keyword>
<evidence type="ECO:0000259" key="1">
    <source>
        <dbReference type="PROSITE" id="PS50883"/>
    </source>
</evidence>
<evidence type="ECO:0000313" key="3">
    <source>
        <dbReference type="Proteomes" id="UP001596258"/>
    </source>
</evidence>
<accession>A0ABW1U8M8</accession>
<dbReference type="InterPro" id="IPR001633">
    <property type="entry name" value="EAL_dom"/>
</dbReference>
<dbReference type="InterPro" id="IPR035919">
    <property type="entry name" value="EAL_sf"/>
</dbReference>
<dbReference type="RefSeq" id="WP_125574666.1">
    <property type="nucleotide sequence ID" value="NZ_JBHSSO010000016.1"/>
</dbReference>
<evidence type="ECO:0000313" key="2">
    <source>
        <dbReference type="EMBL" id="MFC6289770.1"/>
    </source>
</evidence>
<dbReference type="Gene3D" id="3.20.20.450">
    <property type="entry name" value="EAL domain"/>
    <property type="match status" value="1"/>
</dbReference>
<dbReference type="SMART" id="SM00052">
    <property type="entry name" value="EAL"/>
    <property type="match status" value="1"/>
</dbReference>
<dbReference type="PANTHER" id="PTHR33121">
    <property type="entry name" value="CYCLIC DI-GMP PHOSPHODIESTERASE PDEF"/>
    <property type="match status" value="1"/>
</dbReference>
<dbReference type="PROSITE" id="PS50883">
    <property type="entry name" value="EAL"/>
    <property type="match status" value="1"/>
</dbReference>
<comment type="caution">
    <text evidence="2">The sequence shown here is derived from an EMBL/GenBank/DDBJ whole genome shotgun (WGS) entry which is preliminary data.</text>
</comment>
<dbReference type="Proteomes" id="UP001596258">
    <property type="component" value="Unassembled WGS sequence"/>
</dbReference>
<dbReference type="Pfam" id="PF00563">
    <property type="entry name" value="EAL"/>
    <property type="match status" value="1"/>
</dbReference>
<gene>
    <name evidence="2" type="ORF">ACFP1M_06085</name>
</gene>
<reference evidence="3" key="1">
    <citation type="journal article" date="2019" name="Int. J. Syst. Evol. Microbiol.">
        <title>The Global Catalogue of Microorganisms (GCM) 10K type strain sequencing project: providing services to taxonomists for standard genome sequencing and annotation.</title>
        <authorList>
            <consortium name="The Broad Institute Genomics Platform"/>
            <consortium name="The Broad Institute Genome Sequencing Center for Infectious Disease"/>
            <person name="Wu L."/>
            <person name="Ma J."/>
        </authorList>
    </citation>
    <scope>NUCLEOTIDE SEQUENCE [LARGE SCALE GENOMIC DNA]</scope>
    <source>
        <strain evidence="3">CCM 8893</strain>
    </source>
</reference>
<dbReference type="InterPro" id="IPR050706">
    <property type="entry name" value="Cyclic-di-GMP_PDE-like"/>
</dbReference>
<dbReference type="CDD" id="cd01948">
    <property type="entry name" value="EAL"/>
    <property type="match status" value="1"/>
</dbReference>
<feature type="domain" description="EAL" evidence="1">
    <location>
        <begin position="1"/>
        <end position="230"/>
    </location>
</feature>
<dbReference type="EMBL" id="JBHSSO010000016">
    <property type="protein sequence ID" value="MFC6289770.1"/>
    <property type="molecule type" value="Genomic_DNA"/>
</dbReference>
<proteinExistence type="predicted"/>
<organism evidence="2 3">
    <name type="scientific">Levilactobacillus angrenensis</name>
    <dbReference type="NCBI Taxonomy" id="2486020"/>
    <lineage>
        <taxon>Bacteria</taxon>
        <taxon>Bacillati</taxon>
        <taxon>Bacillota</taxon>
        <taxon>Bacilli</taxon>
        <taxon>Lactobacillales</taxon>
        <taxon>Lactobacillaceae</taxon>
        <taxon>Levilactobacillus</taxon>
    </lineage>
</organism>
<sequence>MEPIYRYFVQPQINTETKTVFGYELLMKQLTPDGWRLPASFSAIDSQIVADLLVETTKVLSPKVRYCSVNVNREQLMTTSIASAIMKSQEQIYPTRLVVELTEDDGPQQYPVQELMPQLKKFLDQGMELSLDDVGTGDNYFTSIQELLPLVSEVKFALQNFAEDFSDPKIQEKIHFWRAITQEYGLRLVLEGIETAADSQLSRHLGIRLKQGYYFSKPRLLKLPGDTFSA</sequence>
<dbReference type="SUPFAM" id="SSF141868">
    <property type="entry name" value="EAL domain-like"/>
    <property type="match status" value="1"/>
</dbReference>
<name>A0ABW1U8M8_9LACO</name>
<dbReference type="PANTHER" id="PTHR33121:SF70">
    <property type="entry name" value="SIGNALING PROTEIN YKOW"/>
    <property type="match status" value="1"/>
</dbReference>